<dbReference type="EMBL" id="OX365700">
    <property type="protein sequence ID" value="CAI4031535.1"/>
    <property type="molecule type" value="Genomic_DNA"/>
</dbReference>
<protein>
    <recommendedName>
        <fullName evidence="5">DUF4292 domain-containing protein</fullName>
    </recommendedName>
</protein>
<dbReference type="AlphaFoldDB" id="A0AA86MYS1"/>
<evidence type="ECO:0000256" key="1">
    <source>
        <dbReference type="SAM" id="MobiDB-lite"/>
    </source>
</evidence>
<sequence length="300" mass="32690">MKRRWSKVRNRVAWSLVVAWLGMAACAGPGVKPSEEYQQATAEQLVALVRMRAEATQSAKGLFRAQIKGPGLLLPARVEGAVYYSRPDAMRVRGFTPFGGELFELVVSRNLYRLSIPAEGRELKGHTARLGEAGKLGRPVQLSLWAVHGALGLTTVPADAHVLLHEEGDRYRLDVQSPGQAAGAIGSADLNGSTGADHQVGTDDANSNSRRLWFDRRTLLMVQEDRLSASGEVEAVMRFEDYRPVGDQVIQPVGSPGSASRLLRPFKITLEDGHGRGSVRLTFHEIVPNVILQPDELGVI</sequence>
<evidence type="ECO:0000256" key="2">
    <source>
        <dbReference type="SAM" id="SignalP"/>
    </source>
</evidence>
<keyword evidence="2" id="KW-0732">Signal</keyword>
<feature type="signal peptide" evidence="2">
    <location>
        <begin position="1"/>
        <end position="27"/>
    </location>
</feature>
<dbReference type="KEGG" id="nti:DNFV4_01955"/>
<organism evidence="3 4">
    <name type="scientific">Nitrospira tepida</name>
    <dbReference type="NCBI Taxonomy" id="2973512"/>
    <lineage>
        <taxon>Bacteria</taxon>
        <taxon>Pseudomonadati</taxon>
        <taxon>Nitrospirota</taxon>
        <taxon>Nitrospiria</taxon>
        <taxon>Nitrospirales</taxon>
        <taxon>Nitrospiraceae</taxon>
        <taxon>Nitrospira</taxon>
    </lineage>
</organism>
<proteinExistence type="predicted"/>
<evidence type="ECO:0000313" key="4">
    <source>
        <dbReference type="Proteomes" id="UP001179121"/>
    </source>
</evidence>
<evidence type="ECO:0000313" key="3">
    <source>
        <dbReference type="EMBL" id="CAI4031535.1"/>
    </source>
</evidence>
<dbReference type="Proteomes" id="UP001179121">
    <property type="component" value="Chromosome"/>
</dbReference>
<name>A0AA86MYS1_9BACT</name>
<feature type="chain" id="PRO_5041657281" description="DUF4292 domain-containing protein" evidence="2">
    <location>
        <begin position="28"/>
        <end position="300"/>
    </location>
</feature>
<gene>
    <name evidence="3" type="ORF">DNFV4_01955</name>
</gene>
<accession>A0AA86MYS1</accession>
<feature type="region of interest" description="Disordered" evidence="1">
    <location>
        <begin position="182"/>
        <end position="207"/>
    </location>
</feature>
<evidence type="ECO:0008006" key="5">
    <source>
        <dbReference type="Google" id="ProtNLM"/>
    </source>
</evidence>
<keyword evidence="4" id="KW-1185">Reference proteome</keyword>
<reference evidence="3" key="1">
    <citation type="submission" date="2022-10" db="EMBL/GenBank/DDBJ databases">
        <authorList>
            <person name="Koch H."/>
        </authorList>
    </citation>
    <scope>NUCLEOTIDE SEQUENCE</scope>
    <source>
        <strain evidence="3">DNF</strain>
    </source>
</reference>